<comment type="function">
    <text evidence="7">Catalyzes the 2'-O methylation of guanosine at position 18 in tRNA.</text>
</comment>
<sequence length="234" mass="25905">MSPERFERIQLMLSQRQPDLTVCMEGVHKPHNLSAIIRTCDAVGVSEAHVVWADAQSKLSGGTAMGSQNWVQVKPHANIADAVATLKSQGMQVLATNLSETAVDFRSIDYTKPTAVLMGQEKDGISQEALALADQDIIVPMVGMVQSLNVSVASALIMYEAQRQREIAGMYQGPCRLSVEEQNRILFEGGHPIYTKACRRKGLAYPQINDEGQIVADEQWWFKVKHEPSAWPEK</sequence>
<evidence type="ECO:0000313" key="10">
    <source>
        <dbReference type="EMBL" id="RKF22113.1"/>
    </source>
</evidence>
<keyword evidence="4 7" id="KW-0949">S-adenosyl-L-methionine</keyword>
<keyword evidence="2 7" id="KW-0489">Methyltransferase</keyword>
<dbReference type="RefSeq" id="WP_120352916.1">
    <property type="nucleotide sequence ID" value="NZ_RAQO01000001.1"/>
</dbReference>
<reference evidence="10 11" key="1">
    <citation type="submission" date="2018-09" db="EMBL/GenBank/DDBJ databases">
        <authorList>
            <person name="Wang Z."/>
        </authorList>
    </citation>
    <scope>NUCLEOTIDE SEQUENCE [LARGE SCALE GENOMIC DNA]</scope>
    <source>
        <strain evidence="10 11">ALS 81</strain>
    </source>
</reference>
<dbReference type="AlphaFoldDB" id="A0A420EN87"/>
<dbReference type="InterPro" id="IPR029028">
    <property type="entry name" value="Alpha/beta_knot_MTases"/>
</dbReference>
<dbReference type="Pfam" id="PF12105">
    <property type="entry name" value="SpoU_methylas_C"/>
    <property type="match status" value="1"/>
</dbReference>
<dbReference type="PANTHER" id="PTHR43453:SF1">
    <property type="entry name" value="TRNA_RRNA METHYLTRANSFERASE SPOU TYPE DOMAIN-CONTAINING PROTEIN"/>
    <property type="match status" value="1"/>
</dbReference>
<dbReference type="CDD" id="cd18092">
    <property type="entry name" value="SpoU-like_TrmH"/>
    <property type="match status" value="1"/>
</dbReference>
<comment type="caution">
    <text evidence="7">Lacks conserved residue(s) required for the propagation of feature annotation.</text>
</comment>
<keyword evidence="3 7" id="KW-0808">Transferase</keyword>
<name>A0A420EN87_9ALTE</name>
<evidence type="ECO:0000256" key="2">
    <source>
        <dbReference type="ARBA" id="ARBA00022603"/>
    </source>
</evidence>
<dbReference type="Pfam" id="PF00588">
    <property type="entry name" value="SpoU_methylase"/>
    <property type="match status" value="1"/>
</dbReference>
<dbReference type="GO" id="GO:0002938">
    <property type="term" value="P:tRNA guanine ribose methylation"/>
    <property type="evidence" value="ECO:0007669"/>
    <property type="project" value="UniProtKB-UniRule"/>
</dbReference>
<evidence type="ECO:0000256" key="5">
    <source>
        <dbReference type="ARBA" id="ARBA00022694"/>
    </source>
</evidence>
<keyword evidence="5 7" id="KW-0819">tRNA processing</keyword>
<dbReference type="InterPro" id="IPR022724">
    <property type="entry name" value="rRNA_MeTrfase_SpoU_C"/>
</dbReference>
<dbReference type="InterPro" id="IPR001537">
    <property type="entry name" value="SpoU_MeTrfase"/>
</dbReference>
<evidence type="ECO:0000256" key="6">
    <source>
        <dbReference type="ARBA" id="ARBA00022884"/>
    </source>
</evidence>
<evidence type="ECO:0000259" key="8">
    <source>
        <dbReference type="Pfam" id="PF00588"/>
    </source>
</evidence>
<feature type="binding site" evidence="7">
    <location>
        <position position="139"/>
    </location>
    <ligand>
        <name>S-adenosyl-L-methionine</name>
        <dbReference type="ChEBI" id="CHEBI:59789"/>
    </ligand>
</feature>
<keyword evidence="1 7" id="KW-0820">tRNA-binding</keyword>
<proteinExistence type="inferred from homology"/>
<dbReference type="EMBL" id="RAQO01000001">
    <property type="protein sequence ID" value="RKF22113.1"/>
    <property type="molecule type" value="Genomic_DNA"/>
</dbReference>
<gene>
    <name evidence="7 10" type="primary">trmH</name>
    <name evidence="10" type="ORF">DBZ36_00245</name>
</gene>
<organism evidence="10 11">
    <name type="scientific">Alginatibacterium sediminis</name>
    <dbReference type="NCBI Taxonomy" id="2164068"/>
    <lineage>
        <taxon>Bacteria</taxon>
        <taxon>Pseudomonadati</taxon>
        <taxon>Pseudomonadota</taxon>
        <taxon>Gammaproteobacteria</taxon>
        <taxon>Alteromonadales</taxon>
        <taxon>Alteromonadaceae</taxon>
        <taxon>Alginatibacterium</taxon>
    </lineage>
</organism>
<keyword evidence="6 7" id="KW-0694">RNA-binding</keyword>
<dbReference type="FunFam" id="3.40.1280.10:FF:000009">
    <property type="entry name" value="tRNA (guanosine(18)-2'-O)-methyltransferase"/>
    <property type="match status" value="1"/>
</dbReference>
<evidence type="ECO:0000259" key="9">
    <source>
        <dbReference type="Pfam" id="PF12105"/>
    </source>
</evidence>
<evidence type="ECO:0000256" key="7">
    <source>
        <dbReference type="HAMAP-Rule" id="MF_02060"/>
    </source>
</evidence>
<dbReference type="Gene3D" id="3.40.1280.10">
    <property type="match status" value="1"/>
</dbReference>
<comment type="catalytic activity">
    <reaction evidence="7">
        <text>guanosine(18) in tRNA + S-adenosyl-L-methionine = 2'-O-methylguanosine(18) in tRNA + S-adenosyl-L-homocysteine + H(+)</text>
        <dbReference type="Rhea" id="RHEA:20077"/>
        <dbReference type="Rhea" id="RHEA-COMP:10190"/>
        <dbReference type="Rhea" id="RHEA-COMP:10192"/>
        <dbReference type="ChEBI" id="CHEBI:15378"/>
        <dbReference type="ChEBI" id="CHEBI:57856"/>
        <dbReference type="ChEBI" id="CHEBI:59789"/>
        <dbReference type="ChEBI" id="CHEBI:74269"/>
        <dbReference type="ChEBI" id="CHEBI:74445"/>
        <dbReference type="EC" id="2.1.1.34"/>
    </reaction>
</comment>
<dbReference type="EC" id="2.1.1.34" evidence="7"/>
<evidence type="ECO:0000256" key="4">
    <source>
        <dbReference type="ARBA" id="ARBA00022691"/>
    </source>
</evidence>
<evidence type="ECO:0000313" key="11">
    <source>
        <dbReference type="Proteomes" id="UP000286482"/>
    </source>
</evidence>
<dbReference type="HAMAP" id="MF_02060">
    <property type="entry name" value="tRNA_methyltr_TrmH"/>
    <property type="match status" value="1"/>
</dbReference>
<feature type="binding site" evidence="7">
    <location>
        <position position="96"/>
    </location>
    <ligand>
        <name>S-adenosyl-L-methionine</name>
        <dbReference type="ChEBI" id="CHEBI:59789"/>
    </ligand>
</feature>
<dbReference type="PANTHER" id="PTHR43453">
    <property type="entry name" value="RRNA METHYLASE-LIKE"/>
    <property type="match status" value="1"/>
</dbReference>
<dbReference type="GO" id="GO:0141100">
    <property type="term" value="F:tRNA (guanine(18)-2'-O)-methyltransferase activity"/>
    <property type="evidence" value="ECO:0007669"/>
    <property type="project" value="UniProtKB-UniRule"/>
</dbReference>
<protein>
    <recommendedName>
        <fullName evidence="7">tRNA (guanosine(18)-2'-O)-methyltransferase</fullName>
        <ecNumber evidence="7">2.1.1.34</ecNumber>
    </recommendedName>
    <alternativeName>
        <fullName evidence="7">tRNA [Gm18] methyltransferase</fullName>
    </alternativeName>
</protein>
<accession>A0A420EN87</accession>
<dbReference type="Proteomes" id="UP000286482">
    <property type="component" value="Unassembled WGS sequence"/>
</dbReference>
<dbReference type="OrthoDB" id="9794400at2"/>
<dbReference type="InterPro" id="IPR033671">
    <property type="entry name" value="TrmH"/>
</dbReference>
<comment type="similarity">
    <text evidence="7">Belongs to the class IV-like SAM-binding methyltransferase superfamily. RNA methyltransferase TrmH family.</text>
</comment>
<evidence type="ECO:0000256" key="3">
    <source>
        <dbReference type="ARBA" id="ARBA00022679"/>
    </source>
</evidence>
<evidence type="ECO:0000256" key="1">
    <source>
        <dbReference type="ARBA" id="ARBA00022555"/>
    </source>
</evidence>
<feature type="domain" description="tRNA/rRNA methyltransferase SpoU type" evidence="8">
    <location>
        <begin position="20"/>
        <end position="159"/>
    </location>
</feature>
<dbReference type="NCBIfam" id="NF008295">
    <property type="entry name" value="PRK11081.1"/>
    <property type="match status" value="1"/>
</dbReference>
<dbReference type="InterPro" id="IPR029026">
    <property type="entry name" value="tRNA_m1G_MTases_N"/>
</dbReference>
<dbReference type="SUPFAM" id="SSF75217">
    <property type="entry name" value="alpha/beta knot"/>
    <property type="match status" value="1"/>
</dbReference>
<feature type="domain" description="RNA methyltransferase SpoU/TrmH type C-terminal" evidence="9">
    <location>
        <begin position="163"/>
        <end position="217"/>
    </location>
</feature>
<comment type="caution">
    <text evidence="10">The sequence shown here is derived from an EMBL/GenBank/DDBJ whole genome shotgun (WGS) entry which is preliminary data.</text>
</comment>
<dbReference type="GO" id="GO:0000049">
    <property type="term" value="F:tRNA binding"/>
    <property type="evidence" value="ECO:0007669"/>
    <property type="project" value="UniProtKB-UniRule"/>
</dbReference>
<keyword evidence="11" id="KW-1185">Reference proteome</keyword>
<feature type="binding site" evidence="7">
    <location>
        <position position="148"/>
    </location>
    <ligand>
        <name>S-adenosyl-L-methionine</name>
        <dbReference type="ChEBI" id="CHEBI:59789"/>
    </ligand>
</feature>